<comment type="caution">
    <text evidence="1">The sequence shown here is derived from an EMBL/GenBank/DDBJ whole genome shotgun (WGS) entry which is preliminary data.</text>
</comment>
<proteinExistence type="predicted"/>
<keyword evidence="2" id="KW-1185">Reference proteome</keyword>
<dbReference type="EMBL" id="JASSZA010000010">
    <property type="protein sequence ID" value="KAK2100697.1"/>
    <property type="molecule type" value="Genomic_DNA"/>
</dbReference>
<evidence type="ECO:0000313" key="2">
    <source>
        <dbReference type="Proteomes" id="UP001266305"/>
    </source>
</evidence>
<reference evidence="1 2" key="1">
    <citation type="submission" date="2023-05" db="EMBL/GenBank/DDBJ databases">
        <title>B98-5 Cell Line De Novo Hybrid Assembly: An Optical Mapping Approach.</title>
        <authorList>
            <person name="Kananen K."/>
            <person name="Auerbach J.A."/>
            <person name="Kautto E."/>
            <person name="Blachly J.S."/>
        </authorList>
    </citation>
    <scope>NUCLEOTIDE SEQUENCE [LARGE SCALE GENOMIC DNA]</scope>
    <source>
        <strain evidence="1">B95-8</strain>
        <tissue evidence="1">Cell line</tissue>
    </source>
</reference>
<protein>
    <submittedName>
        <fullName evidence="1">Uncharacterized protein</fullName>
    </submittedName>
</protein>
<evidence type="ECO:0000313" key="1">
    <source>
        <dbReference type="EMBL" id="KAK2100697.1"/>
    </source>
</evidence>
<gene>
    <name evidence="1" type="ORF">P7K49_022045</name>
</gene>
<dbReference type="Proteomes" id="UP001266305">
    <property type="component" value="Unassembled WGS sequence"/>
</dbReference>
<accession>A0ABQ9UUD9</accession>
<name>A0ABQ9UUD9_SAGOE</name>
<organism evidence="1 2">
    <name type="scientific">Saguinus oedipus</name>
    <name type="common">Cotton-top tamarin</name>
    <name type="synonym">Oedipomidas oedipus</name>
    <dbReference type="NCBI Taxonomy" id="9490"/>
    <lineage>
        <taxon>Eukaryota</taxon>
        <taxon>Metazoa</taxon>
        <taxon>Chordata</taxon>
        <taxon>Craniata</taxon>
        <taxon>Vertebrata</taxon>
        <taxon>Euteleostomi</taxon>
        <taxon>Mammalia</taxon>
        <taxon>Eutheria</taxon>
        <taxon>Euarchontoglires</taxon>
        <taxon>Primates</taxon>
        <taxon>Haplorrhini</taxon>
        <taxon>Platyrrhini</taxon>
        <taxon>Cebidae</taxon>
        <taxon>Callitrichinae</taxon>
        <taxon>Saguinus</taxon>
    </lineage>
</organism>
<sequence>MENWAQESSISLGRKMQRQVMPYASFHVTLSHIAAVHDKCHSRRAVVAQELKEHILSPASLEREEVLVTHQIGLNA</sequence>